<keyword evidence="3" id="KW-1185">Reference proteome</keyword>
<evidence type="ECO:0000256" key="1">
    <source>
        <dbReference type="SAM" id="SignalP"/>
    </source>
</evidence>
<accession>A0A917YVP9</accession>
<dbReference type="Gene3D" id="2.40.230.20">
    <property type="entry name" value="Nucleoside-specific channel-forming protein, Tsx-like"/>
    <property type="match status" value="1"/>
</dbReference>
<feature type="signal peptide" evidence="1">
    <location>
        <begin position="1"/>
        <end position="16"/>
    </location>
</feature>
<dbReference type="GO" id="GO:0009279">
    <property type="term" value="C:cell outer membrane"/>
    <property type="evidence" value="ECO:0007669"/>
    <property type="project" value="InterPro"/>
</dbReference>
<evidence type="ECO:0000313" key="2">
    <source>
        <dbReference type="EMBL" id="GGO68023.1"/>
    </source>
</evidence>
<dbReference type="AlphaFoldDB" id="A0A917YVP9"/>
<comment type="caution">
    <text evidence="2">The sequence shown here is derived from an EMBL/GenBank/DDBJ whole genome shotgun (WGS) entry which is preliminary data.</text>
</comment>
<organism evidence="2 3">
    <name type="scientific">Bowmanella pacifica</name>
    <dbReference type="NCBI Taxonomy" id="502051"/>
    <lineage>
        <taxon>Bacteria</taxon>
        <taxon>Pseudomonadati</taxon>
        <taxon>Pseudomonadota</taxon>
        <taxon>Gammaproteobacteria</taxon>
        <taxon>Alteromonadales</taxon>
        <taxon>Alteromonadaceae</taxon>
        <taxon>Bowmanella</taxon>
    </lineage>
</organism>
<name>A0A917YVP9_9ALTE</name>
<reference evidence="2" key="1">
    <citation type="journal article" date="2014" name="Int. J. Syst. Evol. Microbiol.">
        <title>Complete genome sequence of Corynebacterium casei LMG S-19264T (=DSM 44701T), isolated from a smear-ripened cheese.</title>
        <authorList>
            <consortium name="US DOE Joint Genome Institute (JGI-PGF)"/>
            <person name="Walter F."/>
            <person name="Albersmeier A."/>
            <person name="Kalinowski J."/>
            <person name="Ruckert C."/>
        </authorList>
    </citation>
    <scope>NUCLEOTIDE SEQUENCE</scope>
    <source>
        <strain evidence="2">CGMCC 1.7086</strain>
    </source>
</reference>
<feature type="chain" id="PRO_5038008148" evidence="1">
    <location>
        <begin position="17"/>
        <end position="230"/>
    </location>
</feature>
<protein>
    <submittedName>
        <fullName evidence="2">Ion channel protein Tsx</fullName>
    </submittedName>
</protein>
<dbReference type="InterPro" id="IPR036777">
    <property type="entry name" value="Channel_Tsx-like_sf"/>
</dbReference>
<dbReference type="SUPFAM" id="SSF111364">
    <property type="entry name" value="Tsx-like channel"/>
    <property type="match status" value="1"/>
</dbReference>
<dbReference type="Proteomes" id="UP000606935">
    <property type="component" value="Unassembled WGS sequence"/>
</dbReference>
<reference evidence="2" key="2">
    <citation type="submission" date="2020-09" db="EMBL/GenBank/DDBJ databases">
        <authorList>
            <person name="Sun Q."/>
            <person name="Zhou Y."/>
        </authorList>
    </citation>
    <scope>NUCLEOTIDE SEQUENCE</scope>
    <source>
        <strain evidence="2">CGMCC 1.7086</strain>
    </source>
</reference>
<dbReference type="RefSeq" id="WP_188692934.1">
    <property type="nucleotide sequence ID" value="NZ_BMLS01000002.1"/>
</dbReference>
<evidence type="ECO:0000313" key="3">
    <source>
        <dbReference type="Proteomes" id="UP000606935"/>
    </source>
</evidence>
<keyword evidence="1" id="KW-0732">Signal</keyword>
<sequence length="230" mass="26216">MKKLIYMSLLALPAQAEVLWSDFSLTYLNGSQYEVGDPDRQVATFEYVAGTSWGGVFMFVDRLHSDNGDKETYGEFSPKVTLYEFDQQSWIKNISAAATMEIGDGFTHYLYGAGMGFQPAGFDYLNVDFYRRNNDSGKDNWQTTITWAVPFALASTQWVFDGFLDWSSAIGEQGTAANMNWTSQLKWNLSPHIGLKSPLYLGMEYVYWNNKYGIQGVDERNANLLVKWHF</sequence>
<dbReference type="EMBL" id="BMLS01000002">
    <property type="protein sequence ID" value="GGO68023.1"/>
    <property type="molecule type" value="Genomic_DNA"/>
</dbReference>
<gene>
    <name evidence="2" type="primary">tsx</name>
    <name evidence="2" type="ORF">GCM10010982_15970</name>
</gene>
<proteinExistence type="predicted"/>